<evidence type="ECO:0000313" key="12">
    <source>
        <dbReference type="EMBL" id="ANK63579.1"/>
    </source>
</evidence>
<dbReference type="InterPro" id="IPR040980">
    <property type="entry name" value="SWI2_SNF2"/>
</dbReference>
<dbReference type="Pfam" id="PF18766">
    <property type="entry name" value="SWI2_SNF2"/>
    <property type="match status" value="1"/>
</dbReference>
<dbReference type="InterPro" id="IPR051268">
    <property type="entry name" value="Type-I_R_enzyme_R_subunit"/>
</dbReference>
<dbReference type="InterPro" id="IPR014001">
    <property type="entry name" value="Helicase_ATP-bd"/>
</dbReference>
<keyword evidence="5 11" id="KW-0547">Nucleotide-binding</keyword>
<dbReference type="REBASE" id="153005">
    <property type="entry name" value="Lba1989ORF9550P"/>
</dbReference>
<accession>A0A192H430</accession>
<reference evidence="12 13" key="1">
    <citation type="submission" date="2016-03" db="EMBL/GenBank/DDBJ databases">
        <title>Pediococcus and Lactobacillus from brewery environment - whole genome sequencing and assembly.</title>
        <authorList>
            <person name="Behr J."/>
            <person name="Geissler A.J."/>
            <person name="Vogel R.F."/>
        </authorList>
    </citation>
    <scope>NUCLEOTIDE SEQUENCE [LARGE SCALE GENOMIC DNA]</scope>
    <source>
        <strain evidence="12 13">TMW 1.1989</strain>
    </source>
</reference>
<evidence type="ECO:0000256" key="8">
    <source>
        <dbReference type="ARBA" id="ARBA00022801"/>
    </source>
</evidence>
<gene>
    <name evidence="12" type="ORF">AYR53_09555</name>
</gene>
<dbReference type="Proteomes" id="UP000078582">
    <property type="component" value="Chromosome"/>
</dbReference>
<dbReference type="EMBL" id="CP014873">
    <property type="protein sequence ID" value="ANK63579.1"/>
    <property type="molecule type" value="Genomic_DNA"/>
</dbReference>
<dbReference type="InterPro" id="IPR022625">
    <property type="entry name" value="TypeI_RM_Rsu_C"/>
</dbReference>
<evidence type="ECO:0000256" key="6">
    <source>
        <dbReference type="ARBA" id="ARBA00022747"/>
    </source>
</evidence>
<name>A0A192H430_9LACO</name>
<evidence type="ECO:0000256" key="11">
    <source>
        <dbReference type="RuleBase" id="RU364115"/>
    </source>
</evidence>
<dbReference type="GO" id="GO:0003677">
    <property type="term" value="F:DNA binding"/>
    <property type="evidence" value="ECO:0007669"/>
    <property type="project" value="UniProtKB-KW"/>
</dbReference>
<dbReference type="STRING" id="375175.AYR53_09555"/>
<evidence type="ECO:0000256" key="5">
    <source>
        <dbReference type="ARBA" id="ARBA00022741"/>
    </source>
</evidence>
<dbReference type="Gene3D" id="3.90.1570.50">
    <property type="match status" value="1"/>
</dbReference>
<dbReference type="InterPro" id="IPR027417">
    <property type="entry name" value="P-loop_NTPase"/>
</dbReference>
<keyword evidence="8 11" id="KW-0378">Hydrolase</keyword>
<dbReference type="GO" id="GO:0005524">
    <property type="term" value="F:ATP binding"/>
    <property type="evidence" value="ECO:0007669"/>
    <property type="project" value="UniProtKB-KW"/>
</dbReference>
<keyword evidence="9 11" id="KW-0067">ATP-binding</keyword>
<evidence type="ECO:0000256" key="9">
    <source>
        <dbReference type="ARBA" id="ARBA00022840"/>
    </source>
</evidence>
<comment type="catalytic activity">
    <reaction evidence="1 11">
        <text>Endonucleolytic cleavage of DNA to give random double-stranded fragments with terminal 5'-phosphates, ATP is simultaneously hydrolyzed.</text>
        <dbReference type="EC" id="3.1.21.3"/>
    </reaction>
</comment>
<dbReference type="RefSeq" id="WP_068281274.1">
    <property type="nucleotide sequence ID" value="NZ_CP014873.1"/>
</dbReference>
<dbReference type="Gene3D" id="3.40.50.300">
    <property type="entry name" value="P-loop containing nucleotide triphosphate hydrolases"/>
    <property type="match status" value="2"/>
</dbReference>
<evidence type="ECO:0000256" key="2">
    <source>
        <dbReference type="ARBA" id="ARBA00008598"/>
    </source>
</evidence>
<dbReference type="PANTHER" id="PTHR30195">
    <property type="entry name" value="TYPE I SITE-SPECIFIC DEOXYRIBONUCLEASE PROTEIN SUBUNIT M AND R"/>
    <property type="match status" value="1"/>
</dbReference>
<dbReference type="InterPro" id="IPR007409">
    <property type="entry name" value="Restrct_endonuc_type1_HsdR_N"/>
</dbReference>
<keyword evidence="13" id="KW-1185">Reference proteome</keyword>
<comment type="subunit">
    <text evidence="3 11">The type I restriction/modification system is composed of three polypeptides R, M and S.</text>
</comment>
<dbReference type="OrthoDB" id="9758243at2"/>
<dbReference type="GO" id="GO:0009307">
    <property type="term" value="P:DNA restriction-modification system"/>
    <property type="evidence" value="ECO:0007669"/>
    <property type="project" value="UniProtKB-KW"/>
</dbReference>
<dbReference type="GeneID" id="42982500"/>
<dbReference type="PROSITE" id="PS51192">
    <property type="entry name" value="HELICASE_ATP_BIND_1"/>
    <property type="match status" value="1"/>
</dbReference>
<keyword evidence="12" id="KW-0347">Helicase</keyword>
<dbReference type="SMART" id="SM00487">
    <property type="entry name" value="DEXDc"/>
    <property type="match status" value="1"/>
</dbReference>
<dbReference type="NCBIfam" id="TIGR00348">
    <property type="entry name" value="hsdR"/>
    <property type="match status" value="1"/>
</dbReference>
<dbReference type="InterPro" id="IPR055180">
    <property type="entry name" value="HsdR_RecA-like_helicase_dom_2"/>
</dbReference>
<organism evidence="12 13">
    <name type="scientific">Loigolactobacillus backii</name>
    <dbReference type="NCBI Taxonomy" id="375175"/>
    <lineage>
        <taxon>Bacteria</taxon>
        <taxon>Bacillati</taxon>
        <taxon>Bacillota</taxon>
        <taxon>Bacilli</taxon>
        <taxon>Lactobacillales</taxon>
        <taxon>Lactobacillaceae</taxon>
        <taxon>Loigolactobacillus</taxon>
    </lineage>
</organism>
<comment type="similarity">
    <text evidence="2 11">Belongs to the HsdR family.</text>
</comment>
<keyword evidence="7" id="KW-0255">Endonuclease</keyword>
<dbReference type="InterPro" id="IPR004473">
    <property type="entry name" value="Restrct_endonuc_typeI_HsdR"/>
</dbReference>
<dbReference type="Pfam" id="PF12008">
    <property type="entry name" value="EcoR124_C"/>
    <property type="match status" value="1"/>
</dbReference>
<evidence type="ECO:0000256" key="10">
    <source>
        <dbReference type="ARBA" id="ARBA00023125"/>
    </source>
</evidence>
<dbReference type="CDD" id="cd18030">
    <property type="entry name" value="DEXHc_RE_I_HsdR"/>
    <property type="match status" value="1"/>
</dbReference>
<dbReference type="Pfam" id="PF22679">
    <property type="entry name" value="T1R_D3-like"/>
    <property type="match status" value="1"/>
</dbReference>
<evidence type="ECO:0000256" key="4">
    <source>
        <dbReference type="ARBA" id="ARBA00022722"/>
    </source>
</evidence>
<evidence type="ECO:0000256" key="7">
    <source>
        <dbReference type="ARBA" id="ARBA00022759"/>
    </source>
</evidence>
<keyword evidence="6 11" id="KW-0680">Restriction system</keyword>
<protein>
    <recommendedName>
        <fullName evidence="11">Type I restriction enzyme endonuclease subunit</fullName>
        <shortName evidence="11">R protein</shortName>
        <ecNumber evidence="11">3.1.21.3</ecNumber>
    </recommendedName>
    <alternativeName>
        <fullName evidence="11">Type-1 restriction enzyme R protein</fullName>
    </alternativeName>
</protein>
<dbReference type="SUPFAM" id="SSF52540">
    <property type="entry name" value="P-loop containing nucleoside triphosphate hydrolases"/>
    <property type="match status" value="1"/>
</dbReference>
<dbReference type="GO" id="GO:0004386">
    <property type="term" value="F:helicase activity"/>
    <property type="evidence" value="ECO:0007669"/>
    <property type="project" value="UniProtKB-KW"/>
</dbReference>
<comment type="function">
    <text evidence="11">Subunit R is required for both nuclease and ATPase activities, but not for modification.</text>
</comment>
<dbReference type="PANTHER" id="PTHR30195:SF16">
    <property type="entry name" value="TYPE I RESTRICTION ENZYME ENDONUCLEASE SUBUNIT"/>
    <property type="match status" value="1"/>
</dbReference>
<dbReference type="Pfam" id="PF04313">
    <property type="entry name" value="HSDR_N"/>
    <property type="match status" value="1"/>
</dbReference>
<evidence type="ECO:0000256" key="3">
    <source>
        <dbReference type="ARBA" id="ARBA00011296"/>
    </source>
</evidence>
<dbReference type="GO" id="GO:0009035">
    <property type="term" value="F:type I site-specific deoxyribonuclease activity"/>
    <property type="evidence" value="ECO:0007669"/>
    <property type="project" value="UniProtKB-EC"/>
</dbReference>
<dbReference type="EC" id="3.1.21.3" evidence="11"/>
<keyword evidence="10 11" id="KW-0238">DNA-binding</keyword>
<keyword evidence="4" id="KW-0540">Nuclease</keyword>
<dbReference type="AlphaFoldDB" id="A0A192H430"/>
<proteinExistence type="inferred from homology"/>
<dbReference type="CDD" id="cd18800">
    <property type="entry name" value="SF2_C_EcoR124I-like"/>
    <property type="match status" value="1"/>
</dbReference>
<dbReference type="CDD" id="cd22332">
    <property type="entry name" value="HsdR_N"/>
    <property type="match status" value="1"/>
</dbReference>
<evidence type="ECO:0000256" key="1">
    <source>
        <dbReference type="ARBA" id="ARBA00000851"/>
    </source>
</evidence>
<evidence type="ECO:0000313" key="13">
    <source>
        <dbReference type="Proteomes" id="UP000078582"/>
    </source>
</evidence>
<sequence length="1028" mass="118049">MKESKELRFEQSLIDHLTQIGGTKQWRYIDSIKTTAQLWQNFKLILEKNNQQSLKVPLSDTEFAQVKNEIKNLKTPYQAGQFLYGLNGVSQVEVDLDDGRHVFLTVFDQAQVGAGTTTYQIVNQIERPAVLASKRDRRFDVSLLINGLPIIQIEEKADGHDAKEALRQMQQYIDEEQYTDIFSTVQILIGITPHNALYMANTNANMFNTDFAFHWQREEDNSPVYDWQEFSDKMLSIPMAHQMATNYMILDGTKNQQMVKVMRPYQVYATKRIIRKIQENAFGIDSEKGGYIWHTTGSGKTISSFKAAWLASRLPNVDKVIFVVDRIALTNQTAEKYAAYDPDSDEENKNGVVSDTANINVLARKLKTKSSGIIVTSVQKLDRLVQRESFKSPNKNVVFIVDEAHRSTSGEMLQRIKKGFKKALWFGYTGTPVFEGITTEQIFGDLLHAYTIREAIADGNVLGFKVDFNTTLPIEVLKKEYLPKYYAEKYPTWTQEQIEVKISNLSEEDMDDTVNTSVYDTNETHVKLVVDDIVSKWRNRSSDYRYNALLTTHVGGGKASTPMAMMYFDEFQRRNQELERPLKVAVTFSQDSSNGKNMLETNHGLRRAIDAYTAQFGGYYDDTNIKEYTESVVSRLDRTVDDGNYLDLVIVVDQLLTGFDAPKLNTLYVDRTLKGANLIQAYSRTNRIQDMQHKPFGRIINYRWPANSEKLMNEALTIYANRASADVQLTIDSVVDVLSPDFEELLSETQKVVEDLRELTSDFTKAPASEGECNEAYNQLKKYNADIAKLKQDDSYNYNDPEKLLTKLHIEPDQEVLLTTTLANEIKEKIVKKQPIDYSDLSLDMEHLREVEVNYDYLEELIAQLANEVHEGTGEADVTYSKVNKLVDQMDDLKYAQQIKRVSKDLHDNNVSPEIMPAYPVQSRDVNHLIEAHNQQTRRTEILGFRRKWGLIDIEGNRQVVNDLLKHHSLKSDDLDVEGQLTKILTEGQQYYREDAEDETVKKLSKIKYRNQLRSAFNKFADQIVEKY</sequence>